<dbReference type="Proteomes" id="UP000290289">
    <property type="component" value="Chromosome 3"/>
</dbReference>
<comment type="caution">
    <text evidence="1">The sequence shown here is derived from an EMBL/GenBank/DDBJ whole genome shotgun (WGS) entry which is preliminary data.</text>
</comment>
<evidence type="ECO:0000313" key="2">
    <source>
        <dbReference type="Proteomes" id="UP000290289"/>
    </source>
</evidence>
<name>A0A498KFN8_MALDO</name>
<dbReference type="AlphaFoldDB" id="A0A498KFN8"/>
<reference evidence="1 2" key="1">
    <citation type="submission" date="2018-10" db="EMBL/GenBank/DDBJ databases">
        <title>A high-quality apple genome assembly.</title>
        <authorList>
            <person name="Hu J."/>
        </authorList>
    </citation>
    <scope>NUCLEOTIDE SEQUENCE [LARGE SCALE GENOMIC DNA]</scope>
    <source>
        <strain evidence="2">cv. HFTH1</strain>
        <tissue evidence="1">Young leaf</tissue>
    </source>
</reference>
<sequence>MESMGALHSAISLSHLHLKAEGGGLHRSPNERFHIYCRERNRRGSRERELSSLELPGARLGADESVFGQSVGLTTGSSQILLGKLD</sequence>
<evidence type="ECO:0000313" key="1">
    <source>
        <dbReference type="EMBL" id="RXI04402.1"/>
    </source>
</evidence>
<proteinExistence type="predicted"/>
<gene>
    <name evidence="1" type="ORF">DVH24_038676</name>
</gene>
<organism evidence="1 2">
    <name type="scientific">Malus domestica</name>
    <name type="common">Apple</name>
    <name type="synonym">Pyrus malus</name>
    <dbReference type="NCBI Taxonomy" id="3750"/>
    <lineage>
        <taxon>Eukaryota</taxon>
        <taxon>Viridiplantae</taxon>
        <taxon>Streptophyta</taxon>
        <taxon>Embryophyta</taxon>
        <taxon>Tracheophyta</taxon>
        <taxon>Spermatophyta</taxon>
        <taxon>Magnoliopsida</taxon>
        <taxon>eudicotyledons</taxon>
        <taxon>Gunneridae</taxon>
        <taxon>Pentapetalae</taxon>
        <taxon>rosids</taxon>
        <taxon>fabids</taxon>
        <taxon>Rosales</taxon>
        <taxon>Rosaceae</taxon>
        <taxon>Amygdaloideae</taxon>
        <taxon>Maleae</taxon>
        <taxon>Malus</taxon>
    </lineage>
</organism>
<dbReference type="EMBL" id="RDQH01000329">
    <property type="protein sequence ID" value="RXI04402.1"/>
    <property type="molecule type" value="Genomic_DNA"/>
</dbReference>
<accession>A0A498KFN8</accession>
<keyword evidence="2" id="KW-1185">Reference proteome</keyword>
<protein>
    <submittedName>
        <fullName evidence="1">Uncharacterized protein</fullName>
    </submittedName>
</protein>